<evidence type="ECO:0008006" key="3">
    <source>
        <dbReference type="Google" id="ProtNLM"/>
    </source>
</evidence>
<name>A0ABQ1WBG3_9BACT</name>
<reference evidence="2" key="1">
    <citation type="journal article" date="2019" name="Int. J. Syst. Evol. Microbiol.">
        <title>The Global Catalogue of Microorganisms (GCM) 10K type strain sequencing project: providing services to taxonomists for standard genome sequencing and annotation.</title>
        <authorList>
            <consortium name="The Broad Institute Genomics Platform"/>
            <consortium name="The Broad Institute Genome Sequencing Center for Infectious Disease"/>
            <person name="Wu L."/>
            <person name="Ma J."/>
        </authorList>
    </citation>
    <scope>NUCLEOTIDE SEQUENCE [LARGE SCALE GENOMIC DNA]</scope>
    <source>
        <strain evidence="2">CGMCC 1.12749</strain>
    </source>
</reference>
<accession>A0ABQ1WBG3</accession>
<dbReference type="InterPro" id="IPR006175">
    <property type="entry name" value="YjgF/YER057c/UK114"/>
</dbReference>
<proteinExistence type="predicted"/>
<evidence type="ECO:0000313" key="2">
    <source>
        <dbReference type="Proteomes" id="UP000634043"/>
    </source>
</evidence>
<dbReference type="Proteomes" id="UP000634043">
    <property type="component" value="Unassembled WGS sequence"/>
</dbReference>
<comment type="caution">
    <text evidence="1">The sequence shown here is derived from an EMBL/GenBank/DDBJ whole genome shotgun (WGS) entry which is preliminary data.</text>
</comment>
<dbReference type="CDD" id="cd06154">
    <property type="entry name" value="YjgF_YER057c_UK114_like_6"/>
    <property type="match status" value="1"/>
</dbReference>
<organism evidence="1 2">
    <name type="scientific">Pontibacter amylolyticus</name>
    <dbReference type="NCBI Taxonomy" id="1424080"/>
    <lineage>
        <taxon>Bacteria</taxon>
        <taxon>Pseudomonadati</taxon>
        <taxon>Bacteroidota</taxon>
        <taxon>Cytophagia</taxon>
        <taxon>Cytophagales</taxon>
        <taxon>Hymenobacteraceae</taxon>
        <taxon>Pontibacter</taxon>
    </lineage>
</organism>
<dbReference type="Gene3D" id="3.30.1330.40">
    <property type="entry name" value="RutC-like"/>
    <property type="match status" value="1"/>
</dbReference>
<dbReference type="PANTHER" id="PTHR43857:SF1">
    <property type="entry name" value="YJGH FAMILY PROTEIN"/>
    <property type="match status" value="1"/>
</dbReference>
<dbReference type="Pfam" id="PF01042">
    <property type="entry name" value="Ribonuc_L-PSP"/>
    <property type="match status" value="1"/>
</dbReference>
<dbReference type="EMBL" id="BMFP01000005">
    <property type="protein sequence ID" value="GGG23682.1"/>
    <property type="molecule type" value="Genomic_DNA"/>
</dbReference>
<dbReference type="SUPFAM" id="SSF55298">
    <property type="entry name" value="YjgF-like"/>
    <property type="match status" value="1"/>
</dbReference>
<dbReference type="InterPro" id="IPR035959">
    <property type="entry name" value="RutC-like_sf"/>
</dbReference>
<evidence type="ECO:0000313" key="1">
    <source>
        <dbReference type="EMBL" id="GGG23682.1"/>
    </source>
</evidence>
<dbReference type="PANTHER" id="PTHR43857">
    <property type="entry name" value="BLR7761 PROTEIN"/>
    <property type="match status" value="1"/>
</dbReference>
<protein>
    <recommendedName>
        <fullName evidence="3">RidA family protein</fullName>
    </recommendedName>
</protein>
<sequence length="132" mass="14576">MKRQNISSGAVWENTIGYSRAVRVGNVVEVAGTTAMDGDQVIGIGDAYEQTRFILQKMEKALQEAGATMQDVVRTRIYVTDISQWEAVGRAHGEYFSNIKPASTMVEVNALIRPEQLVEIEATAILQTTLEK</sequence>
<dbReference type="RefSeq" id="WP_188502267.1">
    <property type="nucleotide sequence ID" value="NZ_BMFP01000005.1"/>
</dbReference>
<gene>
    <name evidence="1" type="ORF">GCM10011323_29400</name>
</gene>
<keyword evidence="2" id="KW-1185">Reference proteome</keyword>